<proteinExistence type="inferred from homology"/>
<evidence type="ECO:0000256" key="2">
    <source>
        <dbReference type="ARBA" id="ARBA00008066"/>
    </source>
</evidence>
<evidence type="ECO:0000256" key="11">
    <source>
        <dbReference type="SAM" id="Phobius"/>
    </source>
</evidence>
<keyword evidence="6 11" id="KW-1133">Transmembrane helix</keyword>
<evidence type="ECO:0000256" key="9">
    <source>
        <dbReference type="ARBA" id="ARBA00040814"/>
    </source>
</evidence>
<feature type="transmembrane region" description="Helical" evidence="11">
    <location>
        <begin position="112"/>
        <end position="134"/>
    </location>
</feature>
<accession>A0AAD9ISN2</accession>
<keyword evidence="4 11" id="KW-0812">Transmembrane</keyword>
<reference evidence="13" key="1">
    <citation type="journal article" date="2023" name="Mol. Biol. Evol.">
        <title>Third-Generation Sequencing Reveals the Adaptive Role of the Epigenome in Three Deep-Sea Polychaetes.</title>
        <authorList>
            <person name="Perez M."/>
            <person name="Aroh O."/>
            <person name="Sun Y."/>
            <person name="Lan Y."/>
            <person name="Juniper S.K."/>
            <person name="Young C.R."/>
            <person name="Angers B."/>
            <person name="Qian P.Y."/>
        </authorList>
    </citation>
    <scope>NUCLEOTIDE SEQUENCE</scope>
    <source>
        <strain evidence="13">P08H-3</strain>
    </source>
</reference>
<evidence type="ECO:0000313" key="14">
    <source>
        <dbReference type="Proteomes" id="UP001208570"/>
    </source>
</evidence>
<comment type="function">
    <text evidence="8">Putative sodium-dependent amino acid/proton antiporter.</text>
</comment>
<evidence type="ECO:0000256" key="6">
    <source>
        <dbReference type="ARBA" id="ARBA00022989"/>
    </source>
</evidence>
<keyword evidence="3" id="KW-0813">Transport</keyword>
<evidence type="ECO:0000256" key="7">
    <source>
        <dbReference type="ARBA" id="ARBA00023136"/>
    </source>
</evidence>
<keyword evidence="5" id="KW-0029">Amino-acid transport</keyword>
<dbReference type="PANTHER" id="PTHR22950:SF458">
    <property type="entry name" value="SODIUM-COUPLED NEUTRAL AMINO ACID TRANSPORTER 11-RELATED"/>
    <property type="match status" value="1"/>
</dbReference>
<keyword evidence="14" id="KW-1185">Reference proteome</keyword>
<comment type="caution">
    <text evidence="13">The sequence shown here is derived from an EMBL/GenBank/DDBJ whole genome shotgun (WGS) entry which is preliminary data.</text>
</comment>
<evidence type="ECO:0000256" key="1">
    <source>
        <dbReference type="ARBA" id="ARBA00004141"/>
    </source>
</evidence>
<evidence type="ECO:0000259" key="12">
    <source>
        <dbReference type="Pfam" id="PF01490"/>
    </source>
</evidence>
<dbReference type="Proteomes" id="UP001208570">
    <property type="component" value="Unassembled WGS sequence"/>
</dbReference>
<sequence>SRAKVHDGLCSFTLQSIPDTPESSKSDLHQLVEDVEEQDKPRSSLPMASFNFINSIIGSGIIGKSLPGIGRRLAIVRRQIGNDIPQLRSQYRYIITFWLGTGMPYAMKEAGFGLGILLVLIVTVITDYSLVLLIHGGELSNTNTYQDVMRAAFGRPAMISYNVIIGDTITKIVVRIAGPDIRYTIIGRREFIIAAVTLVVTLPLSLYKNIARLSKVRKILQFVIIGFHCP</sequence>
<evidence type="ECO:0000313" key="13">
    <source>
        <dbReference type="EMBL" id="KAK2140236.1"/>
    </source>
</evidence>
<evidence type="ECO:0000256" key="3">
    <source>
        <dbReference type="ARBA" id="ARBA00022448"/>
    </source>
</evidence>
<dbReference type="InterPro" id="IPR013057">
    <property type="entry name" value="AA_transpt_TM"/>
</dbReference>
<feature type="transmembrane region" description="Helical" evidence="11">
    <location>
        <begin position="191"/>
        <end position="210"/>
    </location>
</feature>
<dbReference type="AlphaFoldDB" id="A0AAD9ISN2"/>
<dbReference type="GO" id="GO:0016020">
    <property type="term" value="C:membrane"/>
    <property type="evidence" value="ECO:0007669"/>
    <property type="project" value="UniProtKB-SubCell"/>
</dbReference>
<evidence type="ECO:0000256" key="10">
    <source>
        <dbReference type="ARBA" id="ARBA00041723"/>
    </source>
</evidence>
<feature type="domain" description="Amino acid transporter transmembrane" evidence="12">
    <location>
        <begin position="102"/>
        <end position="216"/>
    </location>
</feature>
<evidence type="ECO:0000256" key="5">
    <source>
        <dbReference type="ARBA" id="ARBA00022970"/>
    </source>
</evidence>
<comment type="subcellular location">
    <subcellularLocation>
        <location evidence="1">Membrane</location>
        <topology evidence="1">Multi-pass membrane protein</topology>
    </subcellularLocation>
</comment>
<dbReference type="EMBL" id="JAODUP010001425">
    <property type="protein sequence ID" value="KAK2140236.1"/>
    <property type="molecule type" value="Genomic_DNA"/>
</dbReference>
<feature type="non-terminal residue" evidence="13">
    <location>
        <position position="1"/>
    </location>
</feature>
<comment type="similarity">
    <text evidence="2">Belongs to the amino acid/polyamine transporter 2 family.</text>
</comment>
<protein>
    <recommendedName>
        <fullName evidence="9">Putative sodium-coupled neutral amino acid transporter 11</fullName>
    </recommendedName>
    <alternativeName>
        <fullName evidence="10">Solute carrier family 38 member 11</fullName>
    </alternativeName>
</protein>
<dbReference type="PANTHER" id="PTHR22950">
    <property type="entry name" value="AMINO ACID TRANSPORTER"/>
    <property type="match status" value="1"/>
</dbReference>
<evidence type="ECO:0000256" key="8">
    <source>
        <dbReference type="ARBA" id="ARBA00037101"/>
    </source>
</evidence>
<gene>
    <name evidence="13" type="ORF">LSH36_1426g00012</name>
</gene>
<keyword evidence="7 11" id="KW-0472">Membrane</keyword>
<evidence type="ECO:0000256" key="4">
    <source>
        <dbReference type="ARBA" id="ARBA00022692"/>
    </source>
</evidence>
<name>A0AAD9ISN2_9ANNE</name>
<dbReference type="Pfam" id="PF01490">
    <property type="entry name" value="Aa_trans"/>
    <property type="match status" value="1"/>
</dbReference>
<dbReference type="GO" id="GO:0015179">
    <property type="term" value="F:L-amino acid transmembrane transporter activity"/>
    <property type="evidence" value="ECO:0007669"/>
    <property type="project" value="TreeGrafter"/>
</dbReference>
<organism evidence="13 14">
    <name type="scientific">Paralvinella palmiformis</name>
    <dbReference type="NCBI Taxonomy" id="53620"/>
    <lineage>
        <taxon>Eukaryota</taxon>
        <taxon>Metazoa</taxon>
        <taxon>Spiralia</taxon>
        <taxon>Lophotrochozoa</taxon>
        <taxon>Annelida</taxon>
        <taxon>Polychaeta</taxon>
        <taxon>Sedentaria</taxon>
        <taxon>Canalipalpata</taxon>
        <taxon>Terebellida</taxon>
        <taxon>Terebelliformia</taxon>
        <taxon>Alvinellidae</taxon>
        <taxon>Paralvinella</taxon>
    </lineage>
</organism>